<name>A0AAE3WFP9_9RHOB</name>
<proteinExistence type="predicted"/>
<sequence length="667" mass="68975">MTKTTSLLLCDCAGTMRLDADSAGAAVGAERVKTCSRLCTGDVDLAQTALEGDGRVMIACGQEAPRFAELWEALESDARLVTCDIRDRAGWTGDGTAFAKQAALLAEAALEPPEMPVKEVESRGTLLILGSGEAAVHAARRLADVMAVTCLIDGAAEVLAPEPGFDLASGRLVSGSGALGGFSVKVAGFALAEPGGRGAPGFGPARDNVRSECDVILDLRKGAAPLFPAPSKREGYLRADPGDRAAVEAAVFEASQLVGVFEKPIYVRFDPLICAHSRASQTGCSRCLDICPTGAITPSGDHVEIDPDVCAGCGGCAAVCPSGAASYDNPDVGFLFRRLATLADAFRAAGGARPRLLVHDEDFGAELIALSARHGRGLPADVIPFEVYNVEGFGHAEMLAALGVGFAEVMLLTGPRTEMTVPDAQLELARAIVEGTGHAATRLRAIAPSDPDALEATLAGEAPDPAVPQPILPMGGRREVTRLAAAALAGGKTDPIPLPDGAVYGTVEVNTDACTLCLACVSLCPSGAVMDNPDKPQLSVQEAACLQCGICVNTCPEDAISLLPRLNPGADALAPVVLNEEEPFACISCGKPFGVRSTIERIVAKLEGAHPLFTGSNNADLIRMCDDCRVKAQFHSQAAPFAGTSRPPVRTTEHYTKNGGGSDEGEA</sequence>
<evidence type="ECO:0000259" key="6">
    <source>
        <dbReference type="PROSITE" id="PS51379"/>
    </source>
</evidence>
<evidence type="ECO:0000256" key="4">
    <source>
        <dbReference type="ARBA" id="ARBA00023014"/>
    </source>
</evidence>
<feature type="region of interest" description="Disordered" evidence="5">
    <location>
        <begin position="640"/>
        <end position="667"/>
    </location>
</feature>
<comment type="caution">
    <text evidence="7">The sequence shown here is derived from an EMBL/GenBank/DDBJ whole genome shotgun (WGS) entry which is preliminary data.</text>
</comment>
<dbReference type="PANTHER" id="PTHR43687:SF4">
    <property type="entry name" value="BLR5484 PROTEIN"/>
    <property type="match status" value="1"/>
</dbReference>
<evidence type="ECO:0000256" key="2">
    <source>
        <dbReference type="ARBA" id="ARBA00022723"/>
    </source>
</evidence>
<dbReference type="GO" id="GO:0046872">
    <property type="term" value="F:metal ion binding"/>
    <property type="evidence" value="ECO:0007669"/>
    <property type="project" value="UniProtKB-KW"/>
</dbReference>
<dbReference type="PROSITE" id="PS51379">
    <property type="entry name" value="4FE4S_FER_2"/>
    <property type="match status" value="3"/>
</dbReference>
<dbReference type="Gene3D" id="3.30.70.20">
    <property type="match status" value="2"/>
</dbReference>
<dbReference type="PROSITE" id="PS00198">
    <property type="entry name" value="4FE4S_FER_1"/>
    <property type="match status" value="3"/>
</dbReference>
<dbReference type="EMBL" id="JANHAX010000007">
    <property type="protein sequence ID" value="MDQ2092186.1"/>
    <property type="molecule type" value="Genomic_DNA"/>
</dbReference>
<dbReference type="InterPro" id="IPR017900">
    <property type="entry name" value="4Fe4S_Fe_S_CS"/>
</dbReference>
<keyword evidence="4" id="KW-0411">Iron-sulfur</keyword>
<evidence type="ECO:0000313" key="7">
    <source>
        <dbReference type="EMBL" id="MDQ2092186.1"/>
    </source>
</evidence>
<evidence type="ECO:0000313" key="8">
    <source>
        <dbReference type="Proteomes" id="UP001226762"/>
    </source>
</evidence>
<dbReference type="PANTHER" id="PTHR43687">
    <property type="entry name" value="ADENYLYLSULFATE REDUCTASE, BETA SUBUNIT"/>
    <property type="match status" value="1"/>
</dbReference>
<evidence type="ECO:0000256" key="1">
    <source>
        <dbReference type="ARBA" id="ARBA00022485"/>
    </source>
</evidence>
<reference evidence="7" key="1">
    <citation type="submission" date="2022-07" db="EMBL/GenBank/DDBJ databases">
        <authorList>
            <person name="Otstavnykh N."/>
            <person name="Isaeva M."/>
            <person name="Bystritskaya E."/>
        </authorList>
    </citation>
    <scope>NUCLEOTIDE SEQUENCE</scope>
    <source>
        <strain evidence="7">KCTC 52189</strain>
    </source>
</reference>
<feature type="domain" description="4Fe-4S ferredoxin-type" evidence="6">
    <location>
        <begin position="301"/>
        <end position="330"/>
    </location>
</feature>
<keyword evidence="3" id="KW-0408">Iron</keyword>
<protein>
    <submittedName>
        <fullName evidence="7">4Fe-4S binding protein</fullName>
    </submittedName>
</protein>
<feature type="compositionally biased region" description="Gly residues" evidence="5">
    <location>
        <begin position="658"/>
        <end position="667"/>
    </location>
</feature>
<dbReference type="InterPro" id="IPR050572">
    <property type="entry name" value="Fe-S_Ferredoxin"/>
</dbReference>
<feature type="domain" description="4Fe-4S ferredoxin-type" evidence="6">
    <location>
        <begin position="536"/>
        <end position="565"/>
    </location>
</feature>
<dbReference type="Pfam" id="PF13187">
    <property type="entry name" value="Fer4_9"/>
    <property type="match status" value="1"/>
</dbReference>
<dbReference type="Proteomes" id="UP001226762">
    <property type="component" value="Unassembled WGS sequence"/>
</dbReference>
<dbReference type="InterPro" id="IPR017896">
    <property type="entry name" value="4Fe4S_Fe-S-bd"/>
</dbReference>
<dbReference type="SUPFAM" id="SSF54862">
    <property type="entry name" value="4Fe-4S ferredoxins"/>
    <property type="match status" value="1"/>
</dbReference>
<evidence type="ECO:0000256" key="3">
    <source>
        <dbReference type="ARBA" id="ARBA00023004"/>
    </source>
</evidence>
<dbReference type="Pfam" id="PF12838">
    <property type="entry name" value="Fer4_7"/>
    <property type="match status" value="1"/>
</dbReference>
<dbReference type="GO" id="GO:0051539">
    <property type="term" value="F:4 iron, 4 sulfur cluster binding"/>
    <property type="evidence" value="ECO:0007669"/>
    <property type="project" value="UniProtKB-KW"/>
</dbReference>
<dbReference type="RefSeq" id="WP_306737487.1">
    <property type="nucleotide sequence ID" value="NZ_JANHAX010000007.1"/>
</dbReference>
<organism evidence="7 8">
    <name type="scientific">Marimonas arenosa</name>
    <dbReference type="NCBI Taxonomy" id="1795305"/>
    <lineage>
        <taxon>Bacteria</taxon>
        <taxon>Pseudomonadati</taxon>
        <taxon>Pseudomonadota</taxon>
        <taxon>Alphaproteobacteria</taxon>
        <taxon>Rhodobacterales</taxon>
        <taxon>Paracoccaceae</taxon>
        <taxon>Marimonas</taxon>
    </lineage>
</organism>
<gene>
    <name evidence="7" type="ORF">NO357_19965</name>
</gene>
<dbReference type="AlphaFoldDB" id="A0AAE3WFP9"/>
<reference evidence="7" key="2">
    <citation type="submission" date="2023-02" db="EMBL/GenBank/DDBJ databases">
        <title>'Rhodoalgimonas zhirmunskyi' gen. nov., isolated from a red alga.</title>
        <authorList>
            <person name="Nedashkovskaya O.I."/>
            <person name="Otstavnykh N.Y."/>
            <person name="Bystritskaya E.P."/>
            <person name="Balabanova L.A."/>
            <person name="Isaeva M.P."/>
        </authorList>
    </citation>
    <scope>NUCLEOTIDE SEQUENCE</scope>
    <source>
        <strain evidence="7">KCTC 52189</strain>
    </source>
</reference>
<feature type="domain" description="4Fe-4S ferredoxin-type" evidence="6">
    <location>
        <begin position="505"/>
        <end position="534"/>
    </location>
</feature>
<accession>A0AAE3WFP9</accession>
<keyword evidence="8" id="KW-1185">Reference proteome</keyword>
<keyword evidence="2" id="KW-0479">Metal-binding</keyword>
<evidence type="ECO:0000256" key="5">
    <source>
        <dbReference type="SAM" id="MobiDB-lite"/>
    </source>
</evidence>
<keyword evidence="1" id="KW-0004">4Fe-4S</keyword>